<dbReference type="NCBIfam" id="TIGR02595">
    <property type="entry name" value="PEP_CTERM"/>
    <property type="match status" value="1"/>
</dbReference>
<feature type="signal peptide" evidence="1">
    <location>
        <begin position="1"/>
        <end position="23"/>
    </location>
</feature>
<dbReference type="AlphaFoldDB" id="A0A419F2D9"/>
<evidence type="ECO:0000313" key="4">
    <source>
        <dbReference type="Proteomes" id="UP000285961"/>
    </source>
</evidence>
<dbReference type="InterPro" id="IPR013424">
    <property type="entry name" value="Ice-binding_C"/>
</dbReference>
<feature type="domain" description="Ice-binding protein C-terminal" evidence="2">
    <location>
        <begin position="236"/>
        <end position="258"/>
    </location>
</feature>
<proteinExistence type="predicted"/>
<gene>
    <name evidence="3" type="ORF">C4532_06275</name>
</gene>
<evidence type="ECO:0000256" key="1">
    <source>
        <dbReference type="SAM" id="SignalP"/>
    </source>
</evidence>
<feature type="chain" id="PRO_5018994339" evidence="1">
    <location>
        <begin position="24"/>
        <end position="263"/>
    </location>
</feature>
<name>A0A419F2D9_9BACT</name>
<dbReference type="EMBL" id="QZKI01000046">
    <property type="protein sequence ID" value="RJP72355.1"/>
    <property type="molecule type" value="Genomic_DNA"/>
</dbReference>
<evidence type="ECO:0000259" key="2">
    <source>
        <dbReference type="Pfam" id="PF07589"/>
    </source>
</evidence>
<keyword evidence="1" id="KW-0732">Signal</keyword>
<accession>A0A419F2D9</accession>
<sequence length="263" mass="28305">MRVRFIGLFILLSVFICSGSAVASPTIEGSLADWNMGFAPDWYPPNDWVPSDPNISYELDPDSGWYLGPGYGGQPFDAEAMYAFYSTPDGYLYVAVVTGMPPTGSTNDGTRYMPGDIAIDFGQDESYEIGVGVPTTETTGGTSNVILNPDWTNPTFTQFIDDSAPVSMVGGTGTDTGSDAQIAYNNNYYGSYHYVIELAIPIASFGDLWGDPFTIHWTMDCGNDVLDLKVSSPPVVPEPSTALLFGVGLIGLALNRVRRLIPA</sequence>
<protein>
    <submittedName>
        <fullName evidence="3">PEP-CTERM sorting domain-containing protein</fullName>
    </submittedName>
</protein>
<dbReference type="Proteomes" id="UP000285961">
    <property type="component" value="Unassembled WGS sequence"/>
</dbReference>
<evidence type="ECO:0000313" key="3">
    <source>
        <dbReference type="EMBL" id="RJP72355.1"/>
    </source>
</evidence>
<comment type="caution">
    <text evidence="3">The sequence shown here is derived from an EMBL/GenBank/DDBJ whole genome shotgun (WGS) entry which is preliminary data.</text>
</comment>
<organism evidence="3 4">
    <name type="scientific">Candidatus Abyssobacteria bacterium SURF_17</name>
    <dbReference type="NCBI Taxonomy" id="2093361"/>
    <lineage>
        <taxon>Bacteria</taxon>
        <taxon>Pseudomonadati</taxon>
        <taxon>Candidatus Hydrogenedentota</taxon>
        <taxon>Candidatus Abyssobacteria</taxon>
    </lineage>
</organism>
<reference evidence="3 4" key="1">
    <citation type="journal article" date="2017" name="ISME J.">
        <title>Energy and carbon metabolisms in a deep terrestrial subsurface fluid microbial community.</title>
        <authorList>
            <person name="Momper L."/>
            <person name="Jungbluth S.P."/>
            <person name="Lee M.D."/>
            <person name="Amend J.P."/>
        </authorList>
    </citation>
    <scope>NUCLEOTIDE SEQUENCE [LARGE SCALE GENOMIC DNA]</scope>
    <source>
        <strain evidence="3">SURF_17</strain>
    </source>
</reference>
<dbReference type="Pfam" id="PF07589">
    <property type="entry name" value="PEP-CTERM"/>
    <property type="match status" value="1"/>
</dbReference>